<dbReference type="RefSeq" id="WP_058442647.1">
    <property type="nucleotide sequence ID" value="NZ_CAAAHU010000004.1"/>
</dbReference>
<feature type="coiled-coil region" evidence="1">
    <location>
        <begin position="593"/>
        <end position="620"/>
    </location>
</feature>
<dbReference type="EMBL" id="LNXV01000033">
    <property type="protein sequence ID" value="KTC78393.1"/>
    <property type="molecule type" value="Genomic_DNA"/>
</dbReference>
<proteinExistence type="predicted"/>
<dbReference type="Proteomes" id="UP000054742">
    <property type="component" value="Unassembled WGS sequence"/>
</dbReference>
<name>A0A0W0S5M4_9GAMM</name>
<gene>
    <name evidence="2" type="primary">sdhB_1</name>
    <name evidence="2" type="ORF">Lbru_2685</name>
</gene>
<dbReference type="OrthoDB" id="5631823at2"/>
<accession>A0A0W0S5M4</accession>
<dbReference type="STRING" id="29422.Lbru_2685"/>
<evidence type="ECO:0000313" key="3">
    <source>
        <dbReference type="Proteomes" id="UP000054742"/>
    </source>
</evidence>
<dbReference type="PATRIC" id="fig|29422.6.peg.2851"/>
<keyword evidence="1" id="KW-0175">Coiled coil</keyword>
<organism evidence="2 3">
    <name type="scientific">Legionella brunensis</name>
    <dbReference type="NCBI Taxonomy" id="29422"/>
    <lineage>
        <taxon>Bacteria</taxon>
        <taxon>Pseudomonadati</taxon>
        <taxon>Pseudomonadota</taxon>
        <taxon>Gammaproteobacteria</taxon>
        <taxon>Legionellales</taxon>
        <taxon>Legionellaceae</taxon>
        <taxon>Legionella</taxon>
    </lineage>
</organism>
<keyword evidence="3" id="KW-1185">Reference proteome</keyword>
<evidence type="ECO:0000313" key="2">
    <source>
        <dbReference type="EMBL" id="KTC78393.1"/>
    </source>
</evidence>
<sequence length="1917" mass="217891">MPANDNSDITLSRQFADTRVYLLDVLNLQLDELLVDKLKPQSVGVPFINFQNDPPQVVAIKKVINSLYHTEKALEHWESVDTTTVVGWATAAPSLYKALRQVYKSISMLDDATPEIRRFITQNYYVIEPLYSKTYELIKKSGWASEFVELDTTEKASKVIGEGISLLGQDLGTWNQANPLIATFDKISNLIKDITAVQDKDITEQNKKERMDAIYSLLNDLDNNAFIGQLSIADFEDAKAIQNLLNWFKTIQEDGFDFTKNSIEQYVSWANYYLPKLILLADQLERQNYLKPGLLSQHLSSNADSLAQQINGLLDSNDTYDITQRVVETSLLRQIREQHIEDSQIKSVQIIMTAERQQIAAAHFFKILRGYKGKSLSEIIESDRVLLRQAYPQLQIAVAHANLDLENALTEVLNTLGPEKISTEPKSWWQKTIEGFGYVASFVYDYEVNRLLVTESFVDKSINDQISSEQFKITIAEKARDNLGDESPKEAQISTEELSLEQRVSKRIGGIKKNLMEKIPEREVVPKRFVPVKVTDLTNLHGTLTYIQSLKLSTEVRESREAMITLVKRHIAKGQVSEEGVNALSTQVIIDENSEIHEQIKQVEENLLRLEKELAYFEGIDLSWGITVRLRTYIAVAAAANQLKKSVLLLTPDAQKALAPALPQLLAIGSTLSNKDHSAIDLSAVEKLKQSKIGTLPGSPKEQYAEKSTPIVETTKDEKATRVTVDKTTETGATTEKAHQVDAVDYTDYIEKISIARTSLLSRCQSRLSGPIASRLTPQREGLPFIDIDKEPPQVAAIQKMVNSLYYAEAAIKIWKGIDTRTTLGKVAAAHQGVAALSQLYKSFQLFTEAAPEIQNLLRENYDLIKPAIDSAKKLLSEEGWNSQFAGMELTQKVGSIIGQVLVSVQSSPSETTQTASLVRLLSELPALMNNMSNLVGAEEVSVNRLRISEERIDAISDILELVFEENSSFFKVFKGPQAIIGLIDLNKKFQREGTNLQEATIKSYQQWIQERYPDLLVMLDEIETRYYLKPGTLSEPIILEVDKLNDKLNEVIESKPPEDKFKKIVLSSDLAPIRKMTLDIKKVEHWNEVFEHEHHLRAAHLFFDTLRKYEGKSFLDINKEDRSILRENFAIIQSAMANSNLDLSNECVVALNQLETISPKEWIGVKVSIAQIIKQQNLVQDYIVQRHESVLFKIKILDHAINHIKLTAQASVRFDAEEPSVDALQKNYLEALSHRPIVGPGKLEPINSSSLYNVRGNLAYVQELQISSIVAEIRSQCTQITKDKFSSLIQKYLKKQEGQPLHAINPDDPLMVRQIKEVENGLYHLETAFKHFEQFNKSDKLVVQARAVIEIKHKADQLKDILEKLTPELTTHYGPMAIKMLEFSTKIRNIEYNKEDLQDFITVIQSTKKELLKRKPPKQATSEKAFFDSNSPQLQTHPGFYETTGRKATRLGIKYLYRASPSLEEARRYLQSRYSDVFGKQPPIIRGYTRQHLADEKLMHSEISRLKLALQEHYGFNLTTVGVFVDLIQQIQRVGAQTSEVVGMVNQLVTNDYLKIKEDAYKNIITQLSREEDYLCLKPGTLINPAMFIVNQLFLSAALELDMPFNKKMSILDDKIFLNQIVIDTEREIKDLRIALQQEPSNKEIEFKIKIKEDKLLFLNDKIKLFASQEDTRKTKSALLDMQFETYLRDKLKGTPIIKPLLDQYEKAVRAHYKRDKDSFLAAADCAQELYDSIQNFERGNVGNYLIVNEAYSMLHKFSLKLPPQNQELKNYIDAINAELIHENSSIEMRAQKVQSLPNDSQFIAKLSMADEGTSFLMKFTQFLERVTLSIIDAIATGKNVISLYNQAKMKHLMQNIEKTLTAPEVNAKNDVECKKVATEGLNAEREEIELVELDEDNIELDNEEGLEKHTPMRFN</sequence>
<evidence type="ECO:0000256" key="1">
    <source>
        <dbReference type="SAM" id="Coils"/>
    </source>
</evidence>
<protein>
    <submittedName>
        <fullName evidence="2">SdhB protein, substrate of the Dot/Icm system</fullName>
    </submittedName>
</protein>
<comment type="caution">
    <text evidence="2">The sequence shown here is derived from an EMBL/GenBank/DDBJ whole genome shotgun (WGS) entry which is preliminary data.</text>
</comment>
<reference evidence="2 3" key="1">
    <citation type="submission" date="2015-11" db="EMBL/GenBank/DDBJ databases">
        <title>Genomic analysis of 38 Legionella species identifies large and diverse effector repertoires.</title>
        <authorList>
            <person name="Burstein D."/>
            <person name="Amaro F."/>
            <person name="Zusman T."/>
            <person name="Lifshitz Z."/>
            <person name="Cohen O."/>
            <person name="Gilbert J.A."/>
            <person name="Pupko T."/>
            <person name="Shuman H.A."/>
            <person name="Segal G."/>
        </authorList>
    </citation>
    <scope>NUCLEOTIDE SEQUENCE [LARGE SCALE GENOMIC DNA]</scope>
    <source>
        <strain evidence="2 3">ATCC 43878</strain>
    </source>
</reference>